<reference evidence="1 2" key="1">
    <citation type="submission" date="2019-08" db="EMBL/GenBank/DDBJ databases">
        <title>Draft genome sequences of two oriental melons (Cucumis melo L. var makuwa).</title>
        <authorList>
            <person name="Kwon S.-Y."/>
        </authorList>
    </citation>
    <scope>NUCLEOTIDE SEQUENCE [LARGE SCALE GENOMIC DNA]</scope>
    <source>
        <strain evidence="2">cv. SW 3</strain>
        <tissue evidence="1">Leaf</tissue>
    </source>
</reference>
<dbReference type="Proteomes" id="UP000321393">
    <property type="component" value="Unassembled WGS sequence"/>
</dbReference>
<evidence type="ECO:0000313" key="2">
    <source>
        <dbReference type="Proteomes" id="UP000321393"/>
    </source>
</evidence>
<name>A0A5A7VQP1_CUCMM</name>
<accession>A0A5A7VQP1</accession>
<proteinExistence type="predicted"/>
<comment type="caution">
    <text evidence="1">The sequence shown here is derived from an EMBL/GenBank/DDBJ whole genome shotgun (WGS) entry which is preliminary data.</text>
</comment>
<gene>
    <name evidence="1" type="ORF">E6C27_scaffold138G001010</name>
</gene>
<evidence type="ECO:0000313" key="1">
    <source>
        <dbReference type="EMBL" id="KAA0067931.1"/>
    </source>
</evidence>
<organism evidence="1 2">
    <name type="scientific">Cucumis melo var. makuwa</name>
    <name type="common">Oriental melon</name>
    <dbReference type="NCBI Taxonomy" id="1194695"/>
    <lineage>
        <taxon>Eukaryota</taxon>
        <taxon>Viridiplantae</taxon>
        <taxon>Streptophyta</taxon>
        <taxon>Embryophyta</taxon>
        <taxon>Tracheophyta</taxon>
        <taxon>Spermatophyta</taxon>
        <taxon>Magnoliopsida</taxon>
        <taxon>eudicotyledons</taxon>
        <taxon>Gunneridae</taxon>
        <taxon>Pentapetalae</taxon>
        <taxon>rosids</taxon>
        <taxon>fabids</taxon>
        <taxon>Cucurbitales</taxon>
        <taxon>Cucurbitaceae</taxon>
        <taxon>Benincaseae</taxon>
        <taxon>Cucumis</taxon>
    </lineage>
</organism>
<sequence length="158" mass="17596">MECGSNDLVHLPSLARPGLTKKVELGYPSPPLPYDLQPPRVVLGDFNAITLHSKAFCGSSIPTDIKEFDIAIREADLVKPLVSRVSVLSWGISDHSSILVYPGFQQSQRVVTFRFFNYWVEDPSFIDVVPLIYVQHGGIYPSVGFITNLHDLKPALCR</sequence>
<dbReference type="EMBL" id="SSTE01000165">
    <property type="protein sequence ID" value="KAA0067931.1"/>
    <property type="molecule type" value="Genomic_DNA"/>
</dbReference>
<protein>
    <submittedName>
        <fullName evidence="1">Exo_endo_phos domain-containing protein</fullName>
    </submittedName>
</protein>
<dbReference type="OrthoDB" id="1932741at2759"/>
<dbReference type="AlphaFoldDB" id="A0A5A7VQP1"/>